<dbReference type="HOGENOM" id="CLU_3006019_0_0_9"/>
<gene>
    <name evidence="1" type="ORF">CLOBOL_00364</name>
</gene>
<evidence type="ECO:0000313" key="2">
    <source>
        <dbReference type="Proteomes" id="UP000005396"/>
    </source>
</evidence>
<proteinExistence type="predicted"/>
<accession>A8RHA7</accession>
<dbReference type="Proteomes" id="UP000005396">
    <property type="component" value="Unassembled WGS sequence"/>
</dbReference>
<dbReference type="EMBL" id="ABCC02000002">
    <property type="protein sequence ID" value="EDP19526.1"/>
    <property type="molecule type" value="Genomic_DNA"/>
</dbReference>
<evidence type="ECO:0000313" key="1">
    <source>
        <dbReference type="EMBL" id="EDP19526.1"/>
    </source>
</evidence>
<comment type="caution">
    <text evidence="1">The sequence shown here is derived from an EMBL/GenBank/DDBJ whole genome shotgun (WGS) entry which is preliminary data.</text>
</comment>
<organism evidence="1 2">
    <name type="scientific">Enterocloster bolteae (strain ATCC BAA-613 / DSM 15670 / CCUG 46953 / JCM 12243 / WAL 16351)</name>
    <name type="common">Clostridium bolteae</name>
    <dbReference type="NCBI Taxonomy" id="411902"/>
    <lineage>
        <taxon>Bacteria</taxon>
        <taxon>Bacillati</taxon>
        <taxon>Bacillota</taxon>
        <taxon>Clostridia</taxon>
        <taxon>Lachnospirales</taxon>
        <taxon>Lachnospiraceae</taxon>
        <taxon>Enterocloster</taxon>
    </lineage>
</organism>
<reference evidence="1 2" key="2">
    <citation type="submission" date="2007-09" db="EMBL/GenBank/DDBJ databases">
        <title>Draft genome sequence of Clostridium bolteae (ATCC BAA-613).</title>
        <authorList>
            <person name="Sudarsanam P."/>
            <person name="Ley R."/>
            <person name="Guruge J."/>
            <person name="Turnbaugh P.J."/>
            <person name="Mahowald M."/>
            <person name="Liep D."/>
            <person name="Gordon J."/>
        </authorList>
    </citation>
    <scope>NUCLEOTIDE SEQUENCE [LARGE SCALE GENOMIC DNA]</scope>
    <source>
        <strain evidence="2">ATCC BAA-613 / DSM 15670 / CCUG 46953 / JCM 12243 / WAL 16351</strain>
    </source>
</reference>
<sequence length="56" mass="6712">MVSFLFSIFSPPYFIKFRELCRLQDAGPQFPLLYMYSNIKSKLYARMRDIGKRTLL</sequence>
<protein>
    <submittedName>
        <fullName evidence="1">Uncharacterized protein</fullName>
    </submittedName>
</protein>
<dbReference type="AlphaFoldDB" id="A8RHA7"/>
<reference evidence="1 2" key="1">
    <citation type="submission" date="2007-08" db="EMBL/GenBank/DDBJ databases">
        <authorList>
            <person name="Fulton L."/>
            <person name="Clifton S."/>
            <person name="Fulton B."/>
            <person name="Xu J."/>
            <person name="Minx P."/>
            <person name="Pepin K.H."/>
            <person name="Johnson M."/>
            <person name="Thiruvilangam P."/>
            <person name="Bhonagiri V."/>
            <person name="Nash W.E."/>
            <person name="Mardis E.R."/>
            <person name="Wilson R.K."/>
        </authorList>
    </citation>
    <scope>NUCLEOTIDE SEQUENCE [LARGE SCALE GENOMIC DNA]</scope>
    <source>
        <strain evidence="2">ATCC BAA-613 / DSM 15670 / CCUG 46953 / JCM 12243 / WAL 16351</strain>
    </source>
</reference>
<dbReference type="PaxDb" id="411902-CLOBOL_00364"/>
<name>A8RHA7_ENTBW</name>